<proteinExistence type="predicted"/>
<dbReference type="AlphaFoldDB" id="A0A8S4D218"/>
<name>A0A8S4D218_PLUXY</name>
<keyword evidence="2" id="KW-1185">Reference proteome</keyword>
<dbReference type="Proteomes" id="UP000653454">
    <property type="component" value="Unassembled WGS sequence"/>
</dbReference>
<evidence type="ECO:0000313" key="2">
    <source>
        <dbReference type="Proteomes" id="UP000653454"/>
    </source>
</evidence>
<gene>
    <name evidence="1" type="ORF">PLXY2_LOCUS902</name>
</gene>
<organism evidence="1 2">
    <name type="scientific">Plutella xylostella</name>
    <name type="common">Diamondback moth</name>
    <name type="synonym">Plutella maculipennis</name>
    <dbReference type="NCBI Taxonomy" id="51655"/>
    <lineage>
        <taxon>Eukaryota</taxon>
        <taxon>Metazoa</taxon>
        <taxon>Ecdysozoa</taxon>
        <taxon>Arthropoda</taxon>
        <taxon>Hexapoda</taxon>
        <taxon>Insecta</taxon>
        <taxon>Pterygota</taxon>
        <taxon>Neoptera</taxon>
        <taxon>Endopterygota</taxon>
        <taxon>Lepidoptera</taxon>
        <taxon>Glossata</taxon>
        <taxon>Ditrysia</taxon>
        <taxon>Yponomeutoidea</taxon>
        <taxon>Plutellidae</taxon>
        <taxon>Plutella</taxon>
    </lineage>
</organism>
<protein>
    <submittedName>
        <fullName evidence="1">(diamondback moth) hypothetical protein</fullName>
    </submittedName>
</protein>
<reference evidence="1" key="1">
    <citation type="submission" date="2020-11" db="EMBL/GenBank/DDBJ databases">
        <authorList>
            <person name="Whiteford S."/>
        </authorList>
    </citation>
    <scope>NUCLEOTIDE SEQUENCE</scope>
</reference>
<accession>A0A8S4D218</accession>
<evidence type="ECO:0000313" key="1">
    <source>
        <dbReference type="EMBL" id="CAG9090682.1"/>
    </source>
</evidence>
<sequence length="56" mass="5899">MSIDCMGSTCKARALSRPTSEWGKSGCPLTAPEPELAPPVLLLHGRPVVRDRAPAA</sequence>
<dbReference type="EMBL" id="CAJHNJ030000002">
    <property type="protein sequence ID" value="CAG9090682.1"/>
    <property type="molecule type" value="Genomic_DNA"/>
</dbReference>
<comment type="caution">
    <text evidence="1">The sequence shown here is derived from an EMBL/GenBank/DDBJ whole genome shotgun (WGS) entry which is preliminary data.</text>
</comment>